<keyword evidence="1" id="KW-1185">Reference proteome</keyword>
<evidence type="ECO:0000313" key="1">
    <source>
        <dbReference type="Proteomes" id="UP000887574"/>
    </source>
</evidence>
<dbReference type="WBParaSite" id="jg21509">
    <property type="protein sequence ID" value="jg21509"/>
    <property type="gene ID" value="jg21509"/>
</dbReference>
<reference evidence="2" key="1">
    <citation type="submission" date="2022-11" db="UniProtKB">
        <authorList>
            <consortium name="WormBaseParasite"/>
        </authorList>
    </citation>
    <scope>IDENTIFICATION</scope>
</reference>
<proteinExistence type="predicted"/>
<evidence type="ECO:0000313" key="2">
    <source>
        <dbReference type="WBParaSite" id="jg21509"/>
    </source>
</evidence>
<accession>A0A915DMC2</accession>
<sequence>MINILEPLVVISDDDISVGKVSDEFISDKIRSGVSSVSCANSLRNRPTVMKMKSSAQLKALADDSVNRVFIDHDRSIQKFFSKPVGRIG</sequence>
<dbReference type="AlphaFoldDB" id="A0A915DMC2"/>
<organism evidence="1 2">
    <name type="scientific">Ditylenchus dipsaci</name>
    <dbReference type="NCBI Taxonomy" id="166011"/>
    <lineage>
        <taxon>Eukaryota</taxon>
        <taxon>Metazoa</taxon>
        <taxon>Ecdysozoa</taxon>
        <taxon>Nematoda</taxon>
        <taxon>Chromadorea</taxon>
        <taxon>Rhabditida</taxon>
        <taxon>Tylenchina</taxon>
        <taxon>Tylenchomorpha</taxon>
        <taxon>Sphaerularioidea</taxon>
        <taxon>Anguinidae</taxon>
        <taxon>Anguininae</taxon>
        <taxon>Ditylenchus</taxon>
    </lineage>
</organism>
<protein>
    <submittedName>
        <fullName evidence="2">CBS domain-containing protein</fullName>
    </submittedName>
</protein>
<name>A0A915DMC2_9BILA</name>
<dbReference type="Proteomes" id="UP000887574">
    <property type="component" value="Unplaced"/>
</dbReference>